<keyword evidence="2" id="KW-1185">Reference proteome</keyword>
<name>A0ABT5VT58_9BACT</name>
<accession>A0ABT5VT58</accession>
<sequence>MEISKSLTQTLKKSELTGLIVDNSEVVLDAACSDEIIKAIPVFSDIYKVYSVVSTVRASLFQKQMYAFLFELKDIKPQKRETLLKKLDSKEGENQSLGEELIVMLEQFSNVRKSTIYARLFRHLLLENIDKETFKRFAHILNQIFEGDIQNLISFYTDEPISEYSQIALENLGLITIERRSTKYIKALGSFNGKIIEKPKQNELGKLFFDLISETTK</sequence>
<evidence type="ECO:0000313" key="1">
    <source>
        <dbReference type="EMBL" id="MDE5418471.1"/>
    </source>
</evidence>
<gene>
    <name evidence="1" type="ORF">L3049_10665</name>
</gene>
<protein>
    <submittedName>
        <fullName evidence="1">Uncharacterized protein</fullName>
    </submittedName>
</protein>
<dbReference type="RefSeq" id="WP_275109796.1">
    <property type="nucleotide sequence ID" value="NZ_JAKJSC010000001.1"/>
</dbReference>
<dbReference type="EMBL" id="JAKJSC010000001">
    <property type="protein sequence ID" value="MDE5418471.1"/>
    <property type="molecule type" value="Genomic_DNA"/>
</dbReference>
<organism evidence="1 2">
    <name type="scientific">Paralabilibaculum antarcticum</name>
    <dbReference type="NCBI Taxonomy" id="2912572"/>
    <lineage>
        <taxon>Bacteria</taxon>
        <taxon>Pseudomonadati</taxon>
        <taxon>Bacteroidota</taxon>
        <taxon>Bacteroidia</taxon>
        <taxon>Marinilabiliales</taxon>
        <taxon>Marinifilaceae</taxon>
        <taxon>Paralabilibaculum</taxon>
    </lineage>
</organism>
<reference evidence="1 2" key="1">
    <citation type="submission" date="2022-01" db="EMBL/GenBank/DDBJ databases">
        <title>Labilibaculum sp. nov, a marine bacterium isolated from Antarctica.</title>
        <authorList>
            <person name="Dai W."/>
        </authorList>
    </citation>
    <scope>NUCLEOTIDE SEQUENCE [LARGE SCALE GENOMIC DNA]</scope>
    <source>
        <strain evidence="1 2">DW002</strain>
    </source>
</reference>
<evidence type="ECO:0000313" key="2">
    <source>
        <dbReference type="Proteomes" id="UP001528920"/>
    </source>
</evidence>
<proteinExistence type="predicted"/>
<dbReference type="Proteomes" id="UP001528920">
    <property type="component" value="Unassembled WGS sequence"/>
</dbReference>
<comment type="caution">
    <text evidence="1">The sequence shown here is derived from an EMBL/GenBank/DDBJ whole genome shotgun (WGS) entry which is preliminary data.</text>
</comment>